<keyword evidence="6" id="KW-1133">Transmembrane helix</keyword>
<reference evidence="11 12" key="1">
    <citation type="submission" date="2020-04" db="EMBL/GenBank/DDBJ databases">
        <title>Plant Genome Project.</title>
        <authorList>
            <person name="Zhang R.-G."/>
        </authorList>
    </citation>
    <scope>NUCLEOTIDE SEQUENCE [LARGE SCALE GENOMIC DNA]</scope>
    <source>
        <strain evidence="11">YNK0</strain>
        <tissue evidence="11">Leaf</tissue>
    </source>
</reference>
<evidence type="ECO:0000256" key="2">
    <source>
        <dbReference type="ARBA" id="ARBA00022692"/>
    </source>
</evidence>
<proteinExistence type="predicted"/>
<feature type="region of interest" description="Disordered" evidence="9">
    <location>
        <begin position="72"/>
        <end position="97"/>
    </location>
</feature>
<dbReference type="FunFam" id="3.30.40.10:FF:000388">
    <property type="entry name" value="Putative RING zinc finger domain superfamily protein"/>
    <property type="match status" value="1"/>
</dbReference>
<dbReference type="EMBL" id="JABCRI010000009">
    <property type="protein sequence ID" value="KAF8400571.1"/>
    <property type="molecule type" value="Genomic_DNA"/>
</dbReference>
<evidence type="ECO:0000313" key="11">
    <source>
        <dbReference type="EMBL" id="KAF8400571.1"/>
    </source>
</evidence>
<dbReference type="GO" id="GO:0016020">
    <property type="term" value="C:membrane"/>
    <property type="evidence" value="ECO:0007669"/>
    <property type="project" value="UniProtKB-SubCell"/>
</dbReference>
<dbReference type="InterPro" id="IPR001841">
    <property type="entry name" value="Znf_RING"/>
</dbReference>
<evidence type="ECO:0000256" key="6">
    <source>
        <dbReference type="ARBA" id="ARBA00022989"/>
    </source>
</evidence>
<evidence type="ECO:0000256" key="1">
    <source>
        <dbReference type="ARBA" id="ARBA00004167"/>
    </source>
</evidence>
<keyword evidence="4 8" id="KW-0863">Zinc-finger</keyword>
<keyword evidence="12" id="KW-1185">Reference proteome</keyword>
<dbReference type="PROSITE" id="PS50089">
    <property type="entry name" value="ZF_RING_2"/>
    <property type="match status" value="1"/>
</dbReference>
<evidence type="ECO:0000256" key="3">
    <source>
        <dbReference type="ARBA" id="ARBA00022723"/>
    </source>
</evidence>
<dbReference type="PANTHER" id="PTHR47168:SF1">
    <property type="entry name" value="OS02G0798600 PROTEIN"/>
    <property type="match status" value="1"/>
</dbReference>
<keyword evidence="5" id="KW-0862">Zinc</keyword>
<dbReference type="GO" id="GO:0008270">
    <property type="term" value="F:zinc ion binding"/>
    <property type="evidence" value="ECO:0007669"/>
    <property type="project" value="UniProtKB-KW"/>
</dbReference>
<feature type="region of interest" description="Disordered" evidence="9">
    <location>
        <begin position="243"/>
        <end position="263"/>
    </location>
</feature>
<comment type="caution">
    <text evidence="11">The sequence shown here is derived from an EMBL/GenBank/DDBJ whole genome shotgun (WGS) entry which is preliminary data.</text>
</comment>
<evidence type="ECO:0000256" key="4">
    <source>
        <dbReference type="ARBA" id="ARBA00022771"/>
    </source>
</evidence>
<evidence type="ECO:0000256" key="5">
    <source>
        <dbReference type="ARBA" id="ARBA00022833"/>
    </source>
</evidence>
<organism evidence="11 12">
    <name type="scientific">Tetracentron sinense</name>
    <name type="common">Spur-leaf</name>
    <dbReference type="NCBI Taxonomy" id="13715"/>
    <lineage>
        <taxon>Eukaryota</taxon>
        <taxon>Viridiplantae</taxon>
        <taxon>Streptophyta</taxon>
        <taxon>Embryophyta</taxon>
        <taxon>Tracheophyta</taxon>
        <taxon>Spermatophyta</taxon>
        <taxon>Magnoliopsida</taxon>
        <taxon>Trochodendrales</taxon>
        <taxon>Trochodendraceae</taxon>
        <taxon>Tetracentron</taxon>
    </lineage>
</organism>
<gene>
    <name evidence="11" type="ORF">HHK36_013870</name>
</gene>
<dbReference type="Gene3D" id="3.30.40.10">
    <property type="entry name" value="Zinc/RING finger domain, C3HC4 (zinc finger)"/>
    <property type="match status" value="1"/>
</dbReference>
<dbReference type="OMA" id="SRDRWLI"/>
<dbReference type="Proteomes" id="UP000655225">
    <property type="component" value="Unassembled WGS sequence"/>
</dbReference>
<dbReference type="SUPFAM" id="SSF57850">
    <property type="entry name" value="RING/U-box"/>
    <property type="match status" value="1"/>
</dbReference>
<evidence type="ECO:0000256" key="7">
    <source>
        <dbReference type="ARBA" id="ARBA00023136"/>
    </source>
</evidence>
<keyword evidence="2" id="KW-0812">Transmembrane</keyword>
<dbReference type="AlphaFoldDB" id="A0A834Z7U0"/>
<evidence type="ECO:0000256" key="8">
    <source>
        <dbReference type="PROSITE-ProRule" id="PRU00175"/>
    </source>
</evidence>
<evidence type="ECO:0000313" key="12">
    <source>
        <dbReference type="Proteomes" id="UP000655225"/>
    </source>
</evidence>
<evidence type="ECO:0000256" key="9">
    <source>
        <dbReference type="SAM" id="MobiDB-lite"/>
    </source>
</evidence>
<protein>
    <recommendedName>
        <fullName evidence="10">RING-type domain-containing protein</fullName>
    </recommendedName>
</protein>
<dbReference type="OrthoDB" id="8062037at2759"/>
<sequence>MGSSSSRLGSRPSRPRVNRTNRRLCSFICGGSNSHATVEMEDYPAELLGSSTEDCDLNIDVFQSSTKESSSILGSETKCSRSKTENGASSDSSNGTIEDTAIEFGSKSVETSKSGKYLSESKELVLHPVNADSSPVESYWERTSDIASTSSRERQSPELVSENVRASLDVVVEVDDSHKEGRSHICPDGICSSSTPPAELGNWSANGLSSIENQGNEIMDIHNSILSSVPVVSDSPATLQSLRNESAQEATPPGPGFLMPDGQRERRNGSVLLVDVVSISSNILSSSTVEISNREVRRNSRRMFWDAFSRRSSRRHSDSPTIVFSTDDADDLGSHDRWLLDFGGDLFEDGGRVDSGYLGSRSHGMHERRWQSRSEIWETLRLGLDESGWRTNVCSSGLHPHGTCSCESYLMTEESGTRGSISRIVMLAEALFEVLDEIHRQPVGLSLSMVSLPAPESVVNSFPLKNHNTADNGDDVEQCYICLADYEEGDKIRVLPCHHEYHMSCVDKWLKEIHRVCPLCRGDVLAGAVGVVASGDDPNSAGDEAGTVVWPRRWNIGGV</sequence>
<keyword evidence="3" id="KW-0479">Metal-binding</keyword>
<feature type="compositionally biased region" description="Polar residues" evidence="9">
    <location>
        <begin position="85"/>
        <end position="97"/>
    </location>
</feature>
<evidence type="ECO:0000259" key="10">
    <source>
        <dbReference type="PROSITE" id="PS50089"/>
    </source>
</evidence>
<dbReference type="Pfam" id="PF13639">
    <property type="entry name" value="zf-RING_2"/>
    <property type="match status" value="1"/>
</dbReference>
<feature type="domain" description="RING-type" evidence="10">
    <location>
        <begin position="479"/>
        <end position="521"/>
    </location>
</feature>
<name>A0A834Z7U0_TETSI</name>
<dbReference type="PANTHER" id="PTHR47168">
    <property type="entry name" value="RING ZINC FINGER DOMAIN SUPERFAMILY PROTEIN-RELATED"/>
    <property type="match status" value="1"/>
</dbReference>
<dbReference type="InterPro" id="IPR013083">
    <property type="entry name" value="Znf_RING/FYVE/PHD"/>
</dbReference>
<keyword evidence="7" id="KW-0472">Membrane</keyword>
<dbReference type="InterPro" id="IPR051653">
    <property type="entry name" value="E3_ligase_sorting_rcpt"/>
</dbReference>
<accession>A0A834Z7U0</accession>
<dbReference type="SMART" id="SM00184">
    <property type="entry name" value="RING"/>
    <property type="match status" value="1"/>
</dbReference>
<comment type="subcellular location">
    <subcellularLocation>
        <location evidence="1">Membrane</location>
        <topology evidence="1">Single-pass membrane protein</topology>
    </subcellularLocation>
</comment>